<keyword evidence="4 5" id="KW-0472">Membrane</keyword>
<dbReference type="AlphaFoldDB" id="A0A0C3B7J5"/>
<feature type="transmembrane region" description="Helical" evidence="5">
    <location>
        <begin position="446"/>
        <end position="471"/>
    </location>
</feature>
<feature type="transmembrane region" description="Helical" evidence="5">
    <location>
        <begin position="588"/>
        <end position="608"/>
    </location>
</feature>
<proteinExistence type="predicted"/>
<feature type="transmembrane region" description="Helical" evidence="5">
    <location>
        <begin position="129"/>
        <end position="152"/>
    </location>
</feature>
<reference evidence="6 7" key="1">
    <citation type="submission" date="2014-04" db="EMBL/GenBank/DDBJ databases">
        <authorList>
            <consortium name="DOE Joint Genome Institute"/>
            <person name="Kuo A."/>
            <person name="Tarkka M."/>
            <person name="Buscot F."/>
            <person name="Kohler A."/>
            <person name="Nagy L.G."/>
            <person name="Floudas D."/>
            <person name="Copeland A."/>
            <person name="Barry K.W."/>
            <person name="Cichocki N."/>
            <person name="Veneault-Fourrey C."/>
            <person name="LaButti K."/>
            <person name="Lindquist E.A."/>
            <person name="Lipzen A."/>
            <person name="Lundell T."/>
            <person name="Morin E."/>
            <person name="Murat C."/>
            <person name="Sun H."/>
            <person name="Tunlid A."/>
            <person name="Henrissat B."/>
            <person name="Grigoriev I.V."/>
            <person name="Hibbett D.S."/>
            <person name="Martin F."/>
            <person name="Nordberg H.P."/>
            <person name="Cantor M.N."/>
            <person name="Hua S.X."/>
        </authorList>
    </citation>
    <scope>NUCLEOTIDE SEQUENCE [LARGE SCALE GENOMIC DNA]</scope>
    <source>
        <strain evidence="6 7">F 1598</strain>
    </source>
</reference>
<evidence type="ECO:0000256" key="4">
    <source>
        <dbReference type="ARBA" id="ARBA00023136"/>
    </source>
</evidence>
<gene>
    <name evidence="6" type="ORF">PILCRDRAFT_820595</name>
</gene>
<dbReference type="PRINTS" id="PR00447">
    <property type="entry name" value="NATRESASSCMP"/>
</dbReference>
<evidence type="ECO:0000256" key="5">
    <source>
        <dbReference type="SAM" id="Phobius"/>
    </source>
</evidence>
<feature type="transmembrane region" description="Helical" evidence="5">
    <location>
        <begin position="213"/>
        <end position="232"/>
    </location>
</feature>
<name>A0A0C3B7J5_PILCF</name>
<dbReference type="STRING" id="765440.A0A0C3B7J5"/>
<dbReference type="NCBIfam" id="TIGR01197">
    <property type="entry name" value="nramp"/>
    <property type="match status" value="1"/>
</dbReference>
<dbReference type="Pfam" id="PF01566">
    <property type="entry name" value="Nramp"/>
    <property type="match status" value="2"/>
</dbReference>
<dbReference type="PANTHER" id="PTHR11706:SF101">
    <property type="entry name" value="MANGANESE TRANSPORTER SMF1"/>
    <property type="match status" value="1"/>
</dbReference>
<dbReference type="NCBIfam" id="NF037982">
    <property type="entry name" value="Nramp_1"/>
    <property type="match status" value="2"/>
</dbReference>
<accession>A0A0C3B7J5</accession>
<feature type="transmembrane region" description="Helical" evidence="5">
    <location>
        <begin position="403"/>
        <end position="426"/>
    </location>
</feature>
<organism evidence="6 7">
    <name type="scientific">Piloderma croceum (strain F 1598)</name>
    <dbReference type="NCBI Taxonomy" id="765440"/>
    <lineage>
        <taxon>Eukaryota</taxon>
        <taxon>Fungi</taxon>
        <taxon>Dikarya</taxon>
        <taxon>Basidiomycota</taxon>
        <taxon>Agaricomycotina</taxon>
        <taxon>Agaricomycetes</taxon>
        <taxon>Agaricomycetidae</taxon>
        <taxon>Atheliales</taxon>
        <taxon>Atheliaceae</taxon>
        <taxon>Piloderma</taxon>
    </lineage>
</organism>
<dbReference type="Proteomes" id="UP000054166">
    <property type="component" value="Unassembled WGS sequence"/>
</dbReference>
<feature type="transmembrane region" description="Helical" evidence="5">
    <location>
        <begin position="516"/>
        <end position="539"/>
    </location>
</feature>
<feature type="transmembrane region" description="Helical" evidence="5">
    <location>
        <begin position="173"/>
        <end position="193"/>
    </location>
</feature>
<feature type="transmembrane region" description="Helical" evidence="5">
    <location>
        <begin position="288"/>
        <end position="313"/>
    </location>
</feature>
<dbReference type="InParanoid" id="A0A0C3B7J5"/>
<evidence type="ECO:0000313" key="7">
    <source>
        <dbReference type="Proteomes" id="UP000054166"/>
    </source>
</evidence>
<comment type="subcellular location">
    <subcellularLocation>
        <location evidence="1">Membrane</location>
        <topology evidence="1">Multi-pass membrane protein</topology>
    </subcellularLocation>
</comment>
<reference evidence="7" key="2">
    <citation type="submission" date="2015-01" db="EMBL/GenBank/DDBJ databases">
        <title>Evolutionary Origins and Diversification of the Mycorrhizal Mutualists.</title>
        <authorList>
            <consortium name="DOE Joint Genome Institute"/>
            <consortium name="Mycorrhizal Genomics Consortium"/>
            <person name="Kohler A."/>
            <person name="Kuo A."/>
            <person name="Nagy L.G."/>
            <person name="Floudas D."/>
            <person name="Copeland A."/>
            <person name="Barry K.W."/>
            <person name="Cichocki N."/>
            <person name="Veneault-Fourrey C."/>
            <person name="LaButti K."/>
            <person name="Lindquist E.A."/>
            <person name="Lipzen A."/>
            <person name="Lundell T."/>
            <person name="Morin E."/>
            <person name="Murat C."/>
            <person name="Riley R."/>
            <person name="Ohm R."/>
            <person name="Sun H."/>
            <person name="Tunlid A."/>
            <person name="Henrissat B."/>
            <person name="Grigoriev I.V."/>
            <person name="Hibbett D.S."/>
            <person name="Martin F."/>
        </authorList>
    </citation>
    <scope>NUCLEOTIDE SEQUENCE [LARGE SCALE GENOMIC DNA]</scope>
    <source>
        <strain evidence="7">F 1598</strain>
    </source>
</reference>
<keyword evidence="3 5" id="KW-1133">Transmembrane helix</keyword>
<keyword evidence="7" id="KW-1185">Reference proteome</keyword>
<dbReference type="EMBL" id="KN832995">
    <property type="protein sequence ID" value="KIM82213.1"/>
    <property type="molecule type" value="Genomic_DNA"/>
</dbReference>
<evidence type="ECO:0000256" key="1">
    <source>
        <dbReference type="ARBA" id="ARBA00004141"/>
    </source>
</evidence>
<sequence>MAPIQSTEGTKVWYCKQKGRHCTVPRPPLWYSVPCLKYGADVSPWLPPRLLTTICTTLMSTNVPAKILAKPQSTRTQRWKCRLKSAFSTVFNHATKHTGVGIVCAVAYFDPGNWGVDLAAGSEYGYKLLFVILLAGLFAVFLQILASRLGCVTGLDLASHCRLLFYDRPEHKLLYRWLVHYPLYVLSEIAIISTDLAELLGSAIALCMIFPKLPLWAGVLLTAFDVLFILALGDPLRGRPVRMFECLIAALVLSVLICIAIIIAKVNVEWSDAFEGFLPSKTLFAEGALYTSVGILGATVMPHSLFLGSALATQDRISPNLPKGPLHSSSLSEESLERPNEKLVHHLRRLFQRTFDSISFTFRVRRETEDMVKPKCHADRENNTLVFVQAHLYHGIFDMAISLLGFAVIINSLILILASAVFYYGYEKTSDPAGLFDAHDIIQDSVGKAAALLFALALLAAGQSSSIIATVAGQSVSEGFLQWKVSPVVRRLLTRLLGLIPSMVVAAALGRPGINTLLVASQVALAIILPFITFPLIWLTSCKKIMSVRKPEVTLEPGSETEGGTCNPERALPLVDFSSGKIATGVGVLIWLIMVAANAYVIITLAMGKGD</sequence>
<dbReference type="HOGENOM" id="CLU_020088_4_2_1"/>
<keyword evidence="2 5" id="KW-0812">Transmembrane</keyword>
<dbReference type="GO" id="GO:0034755">
    <property type="term" value="P:iron ion transmembrane transport"/>
    <property type="evidence" value="ECO:0007669"/>
    <property type="project" value="TreeGrafter"/>
</dbReference>
<dbReference type="PANTHER" id="PTHR11706">
    <property type="entry name" value="SOLUTE CARRIER PROTEIN FAMILY 11 MEMBER"/>
    <property type="match status" value="1"/>
</dbReference>
<dbReference type="GO" id="GO:0015086">
    <property type="term" value="F:cadmium ion transmembrane transporter activity"/>
    <property type="evidence" value="ECO:0007669"/>
    <property type="project" value="TreeGrafter"/>
</dbReference>
<evidence type="ECO:0008006" key="8">
    <source>
        <dbReference type="Google" id="ProtNLM"/>
    </source>
</evidence>
<dbReference type="OrthoDB" id="409173at2759"/>
<evidence type="ECO:0000313" key="6">
    <source>
        <dbReference type="EMBL" id="KIM82213.1"/>
    </source>
</evidence>
<feature type="transmembrane region" description="Helical" evidence="5">
    <location>
        <begin position="244"/>
        <end position="268"/>
    </location>
</feature>
<evidence type="ECO:0000256" key="3">
    <source>
        <dbReference type="ARBA" id="ARBA00022989"/>
    </source>
</evidence>
<protein>
    <recommendedName>
        <fullName evidence="8">Natural resistance-associated macrophage protein</fullName>
    </recommendedName>
</protein>
<feature type="transmembrane region" description="Helical" evidence="5">
    <location>
        <begin position="492"/>
        <end position="510"/>
    </location>
</feature>
<dbReference type="FunCoup" id="A0A0C3B7J5">
    <property type="interactions" value="158"/>
</dbReference>
<evidence type="ECO:0000256" key="2">
    <source>
        <dbReference type="ARBA" id="ARBA00022692"/>
    </source>
</evidence>
<dbReference type="InterPro" id="IPR001046">
    <property type="entry name" value="NRAMP_fam"/>
</dbReference>
<dbReference type="GO" id="GO:0030026">
    <property type="term" value="P:intracellular manganese ion homeostasis"/>
    <property type="evidence" value="ECO:0007669"/>
    <property type="project" value="TreeGrafter"/>
</dbReference>
<feature type="transmembrane region" description="Helical" evidence="5">
    <location>
        <begin position="90"/>
        <end position="109"/>
    </location>
</feature>
<dbReference type="GO" id="GO:0005886">
    <property type="term" value="C:plasma membrane"/>
    <property type="evidence" value="ECO:0007669"/>
    <property type="project" value="TreeGrafter"/>
</dbReference>
<dbReference type="GO" id="GO:0005384">
    <property type="term" value="F:manganese ion transmembrane transporter activity"/>
    <property type="evidence" value="ECO:0007669"/>
    <property type="project" value="TreeGrafter"/>
</dbReference>